<evidence type="ECO:0000259" key="7">
    <source>
        <dbReference type="Pfam" id="PF14322"/>
    </source>
</evidence>
<evidence type="ECO:0000313" key="8">
    <source>
        <dbReference type="EMBL" id="RPD42621.1"/>
    </source>
</evidence>
<dbReference type="EMBL" id="RMBX01000002">
    <property type="protein sequence ID" value="RPD42621.1"/>
    <property type="molecule type" value="Genomic_DNA"/>
</dbReference>
<evidence type="ECO:0000256" key="4">
    <source>
        <dbReference type="ARBA" id="ARBA00023136"/>
    </source>
</evidence>
<evidence type="ECO:0000256" key="1">
    <source>
        <dbReference type="ARBA" id="ARBA00004442"/>
    </source>
</evidence>
<evidence type="ECO:0000313" key="9">
    <source>
        <dbReference type="Proteomes" id="UP000279089"/>
    </source>
</evidence>
<dbReference type="RefSeq" id="WP_120515232.1">
    <property type="nucleotide sequence ID" value="NZ_QXZY01000003.1"/>
</dbReference>
<dbReference type="Pfam" id="PF14322">
    <property type="entry name" value="SusD-like_3"/>
    <property type="match status" value="1"/>
</dbReference>
<dbReference type="Proteomes" id="UP000279089">
    <property type="component" value="Unassembled WGS sequence"/>
</dbReference>
<dbReference type="InterPro" id="IPR012944">
    <property type="entry name" value="SusD_RagB_dom"/>
</dbReference>
<dbReference type="InterPro" id="IPR033985">
    <property type="entry name" value="SusD-like_N"/>
</dbReference>
<dbReference type="Gene3D" id="1.25.40.390">
    <property type="match status" value="1"/>
</dbReference>
<dbReference type="AlphaFoldDB" id="A0A3N4MFL1"/>
<protein>
    <submittedName>
        <fullName evidence="8">RagB/SusD family nutrient uptake outer membrane protein</fullName>
    </submittedName>
</protein>
<comment type="similarity">
    <text evidence="2">Belongs to the SusD family.</text>
</comment>
<evidence type="ECO:0000259" key="6">
    <source>
        <dbReference type="Pfam" id="PF07980"/>
    </source>
</evidence>
<keyword evidence="9" id="KW-1185">Reference proteome</keyword>
<dbReference type="SUPFAM" id="SSF48452">
    <property type="entry name" value="TPR-like"/>
    <property type="match status" value="1"/>
</dbReference>
<accession>A0A3N4MFL1</accession>
<evidence type="ECO:0000256" key="3">
    <source>
        <dbReference type="ARBA" id="ARBA00022729"/>
    </source>
</evidence>
<organism evidence="8 9">
    <name type="scientific">Chitinophaga barathri</name>
    <dbReference type="NCBI Taxonomy" id="1647451"/>
    <lineage>
        <taxon>Bacteria</taxon>
        <taxon>Pseudomonadati</taxon>
        <taxon>Bacteroidota</taxon>
        <taxon>Chitinophagia</taxon>
        <taxon>Chitinophagales</taxon>
        <taxon>Chitinophagaceae</taxon>
        <taxon>Chitinophaga</taxon>
    </lineage>
</organism>
<sequence>MKKLIIILACLISDICIVSCKKQGEWLDVPRNRDETTLENLNVLQAVLDNTTILNANYPSIGQLGCDHYFLSEQYYNNTLPTERNSYIWSPDIFENRPSLDYTSGYIKISYANIVLDGLKDLEITPGQQADFNNVKGQALFFRSMAYFELASIFCKQYNELTATSDLGLSLKLTSDIHEIKQRSSLKVTYEQIINDLMLAIPLLPLVSKYKTRPSRQAAFALLARIYLNMSDYLKGKEFCDSSFAVNDELLNFNEGIPSLAIEYRFPAFRVGNKEIIFYGEGIGYTGIIPDYNFNQGFVDTILYMSYDEDDLRKRYFFENQGVNQIKFRGTYAGVGFNFCGLGINEIYLTRAECNARLNDISASLKDLNKLLVNRFEQGKYLNYYTDNADSLLFKILAERKKELSFTAQLRWQDLRRLNTDPRFAITIKRKMNGQILTLLPNDLKYVYPIPQDEIDKTGIAQNER</sequence>
<gene>
    <name evidence="8" type="ORF">EG028_05490</name>
</gene>
<reference evidence="9" key="1">
    <citation type="submission" date="2018-11" db="EMBL/GenBank/DDBJ databases">
        <title>Chitinophaga lutea sp.nov., isolate from arsenic contaminated soil.</title>
        <authorList>
            <person name="Zong Y."/>
        </authorList>
    </citation>
    <scope>NUCLEOTIDE SEQUENCE [LARGE SCALE GENOMIC DNA]</scope>
    <source>
        <strain evidence="9">YLT18</strain>
    </source>
</reference>
<keyword evidence="3" id="KW-0732">Signal</keyword>
<proteinExistence type="inferred from homology"/>
<dbReference type="Pfam" id="PF07980">
    <property type="entry name" value="SusD_RagB"/>
    <property type="match status" value="1"/>
</dbReference>
<comment type="caution">
    <text evidence="8">The sequence shown here is derived from an EMBL/GenBank/DDBJ whole genome shotgun (WGS) entry which is preliminary data.</text>
</comment>
<comment type="subcellular location">
    <subcellularLocation>
        <location evidence="1">Cell outer membrane</location>
    </subcellularLocation>
</comment>
<evidence type="ECO:0000256" key="2">
    <source>
        <dbReference type="ARBA" id="ARBA00006275"/>
    </source>
</evidence>
<feature type="domain" description="SusD-like N-terminal" evidence="7">
    <location>
        <begin position="69"/>
        <end position="228"/>
    </location>
</feature>
<keyword evidence="4" id="KW-0472">Membrane</keyword>
<feature type="domain" description="RagB/SusD" evidence="6">
    <location>
        <begin position="346"/>
        <end position="458"/>
    </location>
</feature>
<dbReference type="InterPro" id="IPR011990">
    <property type="entry name" value="TPR-like_helical_dom_sf"/>
</dbReference>
<keyword evidence="5" id="KW-0998">Cell outer membrane</keyword>
<name>A0A3N4MFL1_9BACT</name>
<dbReference type="GO" id="GO:0009279">
    <property type="term" value="C:cell outer membrane"/>
    <property type="evidence" value="ECO:0007669"/>
    <property type="project" value="UniProtKB-SubCell"/>
</dbReference>
<dbReference type="OrthoDB" id="653598at2"/>
<evidence type="ECO:0000256" key="5">
    <source>
        <dbReference type="ARBA" id="ARBA00023237"/>
    </source>
</evidence>